<dbReference type="EMBL" id="DF973315">
    <property type="protein sequence ID" value="GAU25613.1"/>
    <property type="molecule type" value="Genomic_DNA"/>
</dbReference>
<dbReference type="OrthoDB" id="2019572at2759"/>
<dbReference type="AlphaFoldDB" id="A0A2Z6M631"/>
<evidence type="ECO:0000313" key="1">
    <source>
        <dbReference type="EMBL" id="GAU25613.1"/>
    </source>
</evidence>
<organism evidence="1 2">
    <name type="scientific">Trifolium subterraneum</name>
    <name type="common">Subterranean clover</name>
    <dbReference type="NCBI Taxonomy" id="3900"/>
    <lineage>
        <taxon>Eukaryota</taxon>
        <taxon>Viridiplantae</taxon>
        <taxon>Streptophyta</taxon>
        <taxon>Embryophyta</taxon>
        <taxon>Tracheophyta</taxon>
        <taxon>Spermatophyta</taxon>
        <taxon>Magnoliopsida</taxon>
        <taxon>eudicotyledons</taxon>
        <taxon>Gunneridae</taxon>
        <taxon>Pentapetalae</taxon>
        <taxon>rosids</taxon>
        <taxon>fabids</taxon>
        <taxon>Fabales</taxon>
        <taxon>Fabaceae</taxon>
        <taxon>Papilionoideae</taxon>
        <taxon>50 kb inversion clade</taxon>
        <taxon>NPAAA clade</taxon>
        <taxon>Hologalegina</taxon>
        <taxon>IRL clade</taxon>
        <taxon>Trifolieae</taxon>
        <taxon>Trifolium</taxon>
    </lineage>
</organism>
<keyword evidence="2" id="KW-1185">Reference proteome</keyword>
<sequence length="70" mass="7778">MENGAAFARPFGEGELVLEKIDDLVLNRTFNGFVQGEWCSNSNLDINKTTKVLEIEEVVGDIELASVNYN</sequence>
<gene>
    <name evidence="1" type="ORF">TSUD_260470</name>
</gene>
<dbReference type="Proteomes" id="UP000242715">
    <property type="component" value="Unassembled WGS sequence"/>
</dbReference>
<evidence type="ECO:0000313" key="2">
    <source>
        <dbReference type="Proteomes" id="UP000242715"/>
    </source>
</evidence>
<name>A0A2Z6M631_TRISU</name>
<protein>
    <submittedName>
        <fullName evidence="1">Uncharacterized protein</fullName>
    </submittedName>
</protein>
<accession>A0A2Z6M631</accession>
<reference evidence="2" key="1">
    <citation type="journal article" date="2017" name="Front. Plant Sci.">
        <title>Climate Clever Clovers: New Paradigm to Reduce the Environmental Footprint of Ruminants by Breeding Low Methanogenic Forages Utilizing Haplotype Variation.</title>
        <authorList>
            <person name="Kaur P."/>
            <person name="Appels R."/>
            <person name="Bayer P.E."/>
            <person name="Keeble-Gagnere G."/>
            <person name="Wang J."/>
            <person name="Hirakawa H."/>
            <person name="Shirasawa K."/>
            <person name="Vercoe P."/>
            <person name="Stefanova K."/>
            <person name="Durmic Z."/>
            <person name="Nichols P."/>
            <person name="Revell C."/>
            <person name="Isobe S.N."/>
            <person name="Edwards D."/>
            <person name="Erskine W."/>
        </authorList>
    </citation>
    <scope>NUCLEOTIDE SEQUENCE [LARGE SCALE GENOMIC DNA]</scope>
    <source>
        <strain evidence="2">cv. Daliak</strain>
    </source>
</reference>
<proteinExistence type="predicted"/>